<dbReference type="Proteomes" id="UP001056384">
    <property type="component" value="Chromosome 1"/>
</dbReference>
<dbReference type="PANTHER" id="PTHR42085:SF2">
    <property type="entry name" value="F-BOX DOMAIN-CONTAINING PROTEIN"/>
    <property type="match status" value="1"/>
</dbReference>
<dbReference type="InterPro" id="IPR038883">
    <property type="entry name" value="AN11006-like"/>
</dbReference>
<reference evidence="1" key="1">
    <citation type="submission" date="2022-06" db="EMBL/GenBank/DDBJ databases">
        <title>Complete genome sequences of two strains of the flax pathogen Septoria linicola.</title>
        <authorList>
            <person name="Lapalu N."/>
            <person name="Simon A."/>
            <person name="Demenou B."/>
            <person name="Paumier D."/>
            <person name="Guillot M.-P."/>
            <person name="Gout L."/>
            <person name="Valade R."/>
        </authorList>
    </citation>
    <scope>NUCLEOTIDE SEQUENCE</scope>
    <source>
        <strain evidence="1">SE15195</strain>
    </source>
</reference>
<dbReference type="EMBL" id="CP099418">
    <property type="protein sequence ID" value="USW48411.1"/>
    <property type="molecule type" value="Genomic_DNA"/>
</dbReference>
<name>A0A9Q9AM21_9PEZI</name>
<evidence type="ECO:0000313" key="1">
    <source>
        <dbReference type="EMBL" id="USW48411.1"/>
    </source>
</evidence>
<proteinExistence type="predicted"/>
<keyword evidence="2" id="KW-1185">Reference proteome</keyword>
<evidence type="ECO:0000313" key="2">
    <source>
        <dbReference type="Proteomes" id="UP001056384"/>
    </source>
</evidence>
<organism evidence="1 2">
    <name type="scientific">Septoria linicola</name>
    <dbReference type="NCBI Taxonomy" id="215465"/>
    <lineage>
        <taxon>Eukaryota</taxon>
        <taxon>Fungi</taxon>
        <taxon>Dikarya</taxon>
        <taxon>Ascomycota</taxon>
        <taxon>Pezizomycotina</taxon>
        <taxon>Dothideomycetes</taxon>
        <taxon>Dothideomycetidae</taxon>
        <taxon>Mycosphaerellales</taxon>
        <taxon>Mycosphaerellaceae</taxon>
        <taxon>Septoria</taxon>
    </lineage>
</organism>
<sequence>MNTIRCSSKARAWWKADVYAEPDATNSPLLNLPGELRNMIYDMVFADTQRLLIRDGKIVDHALAQVNQQIRSEFRPILFPQNSLAMGEKYPTPGNIALQLCDFDFLSTMEVLDRCAVTPSTNFHIQVKVTKQLHRDEWKKLWPWVQFCDRLMPKESYQGKTLSTSYAVDLELHRCNPYAASHELYVETMPYILRGAGGPHGMFSGYEEIGKIRAALRDAVVKG</sequence>
<gene>
    <name evidence="1" type="ORF">Slin15195_G017300</name>
</gene>
<dbReference type="AlphaFoldDB" id="A0A9Q9AM21"/>
<dbReference type="PANTHER" id="PTHR42085">
    <property type="entry name" value="F-BOX DOMAIN-CONTAINING PROTEIN"/>
    <property type="match status" value="1"/>
</dbReference>
<protein>
    <submittedName>
        <fullName evidence="1">Uncharacterized protein</fullName>
    </submittedName>
</protein>
<accession>A0A9Q9AM21</accession>